<keyword evidence="4" id="KW-1185">Reference proteome</keyword>
<dbReference type="EMBL" id="JAAXYO010000029">
    <property type="protein sequence ID" value="MBU2786960.1"/>
    <property type="molecule type" value="Genomic_DNA"/>
</dbReference>
<dbReference type="Pfam" id="PF15738">
    <property type="entry name" value="YafQ_toxin"/>
    <property type="match status" value="1"/>
</dbReference>
<evidence type="ECO:0000256" key="1">
    <source>
        <dbReference type="ARBA" id="ARBA00022649"/>
    </source>
</evidence>
<accession>A0AAE2YN39</accession>
<proteinExistence type="predicted"/>
<organism evidence="3 4">
    <name type="scientific">Igneacidithiobacillus copahuensis</name>
    <dbReference type="NCBI Taxonomy" id="2724909"/>
    <lineage>
        <taxon>Bacteria</taxon>
        <taxon>Pseudomonadati</taxon>
        <taxon>Pseudomonadota</taxon>
        <taxon>Acidithiobacillia</taxon>
        <taxon>Acidithiobacillales</taxon>
        <taxon>Acidithiobacillaceae</taxon>
        <taxon>Igneacidithiobacillus</taxon>
    </lineage>
</organism>
<protein>
    <submittedName>
        <fullName evidence="3">Type II toxin-antitoxin system YafQ family toxin</fullName>
    </submittedName>
</protein>
<comment type="caution">
    <text evidence="3">The sequence shown here is derived from an EMBL/GenBank/DDBJ whole genome shotgun (WGS) entry which is preliminary data.</text>
</comment>
<sequence length="93" mass="10854">MRRIEYTGQFKRDYKREARGHHRATLDADLLPVVKALACDQPLEPRHHDHALTGDWKDHRDCHVKPDLVLIYRKPDNDVLQLVRIGSHSELGL</sequence>
<name>A0AAE2YN39_9PROT</name>
<reference evidence="3" key="1">
    <citation type="journal article" date="2021" name="ISME J.">
        <title>Genomic evolution of the class Acidithiobacillia: deep-branching Proteobacteria living in extreme acidic conditions.</title>
        <authorList>
            <person name="Moya-Beltran A."/>
            <person name="Beard S."/>
            <person name="Rojas-Villalobos C."/>
            <person name="Issotta F."/>
            <person name="Gallardo Y."/>
            <person name="Ulloa R."/>
            <person name="Giaveno A."/>
            <person name="Degli Esposti M."/>
            <person name="Johnson D.B."/>
            <person name="Quatrini R."/>
        </authorList>
    </citation>
    <scope>NUCLEOTIDE SEQUENCE</scope>
    <source>
        <strain evidence="3">VAN18-1</strain>
    </source>
</reference>
<dbReference type="Proteomes" id="UP001197378">
    <property type="component" value="Unassembled WGS sequence"/>
</dbReference>
<dbReference type="NCBIfam" id="TIGR02385">
    <property type="entry name" value="RelE_StbE"/>
    <property type="match status" value="1"/>
</dbReference>
<feature type="active site" description="Proton donor" evidence="2">
    <location>
        <position position="88"/>
    </location>
</feature>
<evidence type="ECO:0000313" key="3">
    <source>
        <dbReference type="EMBL" id="MBU2786960.1"/>
    </source>
</evidence>
<dbReference type="SUPFAM" id="SSF143011">
    <property type="entry name" value="RelE-like"/>
    <property type="match status" value="1"/>
</dbReference>
<evidence type="ECO:0000256" key="2">
    <source>
        <dbReference type="PIRSR" id="PIRSR006156-1"/>
    </source>
</evidence>
<dbReference type="RefSeq" id="WP_215871802.1">
    <property type="nucleotide sequence ID" value="NZ_JAAXYO010000029.1"/>
</dbReference>
<dbReference type="InterPro" id="IPR007712">
    <property type="entry name" value="RelE/ParE_toxin"/>
</dbReference>
<keyword evidence="1" id="KW-1277">Toxin-antitoxin system</keyword>
<dbReference type="PANTHER" id="PTHR40588:SF1">
    <property type="entry name" value="MRNA INTERFERASE TOXIN YAFQ"/>
    <property type="match status" value="1"/>
</dbReference>
<dbReference type="GO" id="GO:0004521">
    <property type="term" value="F:RNA endonuclease activity"/>
    <property type="evidence" value="ECO:0007669"/>
    <property type="project" value="TreeGrafter"/>
</dbReference>
<dbReference type="InterPro" id="IPR004386">
    <property type="entry name" value="Toxin_YafQ-like"/>
</dbReference>
<dbReference type="AlphaFoldDB" id="A0AAE2YN39"/>
<dbReference type="PANTHER" id="PTHR40588">
    <property type="entry name" value="MRNA INTERFERASE TOXIN YAFQ"/>
    <property type="match status" value="1"/>
</dbReference>
<dbReference type="InterPro" id="IPR035093">
    <property type="entry name" value="RelE/ParE_toxin_dom_sf"/>
</dbReference>
<dbReference type="GO" id="GO:0006402">
    <property type="term" value="P:mRNA catabolic process"/>
    <property type="evidence" value="ECO:0007669"/>
    <property type="project" value="TreeGrafter"/>
</dbReference>
<dbReference type="Gene3D" id="3.30.2310.20">
    <property type="entry name" value="RelE-like"/>
    <property type="match status" value="1"/>
</dbReference>
<evidence type="ECO:0000313" key="4">
    <source>
        <dbReference type="Proteomes" id="UP001197378"/>
    </source>
</evidence>
<dbReference type="GO" id="GO:0006415">
    <property type="term" value="P:translational termination"/>
    <property type="evidence" value="ECO:0007669"/>
    <property type="project" value="TreeGrafter"/>
</dbReference>
<dbReference type="PIRSF" id="PIRSF006156">
    <property type="entry name" value="YafQ"/>
    <property type="match status" value="1"/>
</dbReference>
<gene>
    <name evidence="3" type="ORF">HFQ13_01800</name>
</gene>